<dbReference type="Pfam" id="PF12708">
    <property type="entry name" value="Pect-lyase_RHGA_epim"/>
    <property type="match status" value="1"/>
</dbReference>
<keyword evidence="2" id="KW-0378">Hydrolase</keyword>
<organism evidence="2 3">
    <name type="scientific">Paenibacillus oenotherae</name>
    <dbReference type="NCBI Taxonomy" id="1435645"/>
    <lineage>
        <taxon>Bacteria</taxon>
        <taxon>Bacillati</taxon>
        <taxon>Bacillota</taxon>
        <taxon>Bacilli</taxon>
        <taxon>Bacillales</taxon>
        <taxon>Paenibacillaceae</taxon>
        <taxon>Paenibacillus</taxon>
    </lineage>
</organism>
<dbReference type="InterPro" id="IPR024535">
    <property type="entry name" value="RHGA/B-epi-like_pectate_lyase"/>
</dbReference>
<evidence type="ECO:0000259" key="1">
    <source>
        <dbReference type="Pfam" id="PF12708"/>
    </source>
</evidence>
<dbReference type="GO" id="GO:0016787">
    <property type="term" value="F:hydrolase activity"/>
    <property type="evidence" value="ECO:0007669"/>
    <property type="project" value="UniProtKB-KW"/>
</dbReference>
<dbReference type="InterPro" id="IPR011050">
    <property type="entry name" value="Pectin_lyase_fold/virulence"/>
</dbReference>
<dbReference type="SUPFAM" id="SSF51126">
    <property type="entry name" value="Pectin lyase-like"/>
    <property type="match status" value="1"/>
</dbReference>
<feature type="domain" description="Rhamnogalacturonase A/B/Epimerase-like pectate lyase" evidence="1">
    <location>
        <begin position="20"/>
        <end position="215"/>
    </location>
</feature>
<dbReference type="RefSeq" id="WP_219870997.1">
    <property type="nucleotide sequence ID" value="NZ_JAHZIJ010000001.1"/>
</dbReference>
<evidence type="ECO:0000313" key="3">
    <source>
        <dbReference type="Proteomes" id="UP000812277"/>
    </source>
</evidence>
<evidence type="ECO:0000313" key="2">
    <source>
        <dbReference type="EMBL" id="MBW7473800.1"/>
    </source>
</evidence>
<sequence length="476" mass="50684">MSRDIGDLIKNFETWGNIMYNVLECGLVGDGVTDDTAELQALVNMAIAAGSKAIYFPHTSSGGQYYITSVANADQVVFFGDNASFVGGYTGVIYQMGDWVTNSQLAQEIKATSVIAGGLGSGNGGVLIGGTVPGQPDGIFYGTDGNPSWATIQTSRRGANTEITVQPNSYNGFVNTNGTAVTWVSGSLFDENWLGANIYIDNALYNVLSVDSTTTLTLTGSAGVQNDVLYQKVATTSKGIVDTNGVTVSWVSGELFAYWWTEILINGISYSVLAVSEDALTITLGSSAGVQNSVPYIHDSTESYDCAAIGLNKMSGGSEERIVIVAKAFGEYRIGTVATNRGQHYPIYIDTGGRPTVKMGIDQTVELFPDVGGESRFRMILGGSSPVNSYYLIAKSTGEFVLYGENGVNEIFTYDPTNQRLNFNRPPVLPSFAKESLPSVTPAGSQIFVTDDVGGPTPAYSDGMNWRRVADRAIIS</sequence>
<dbReference type="Gene3D" id="2.160.20.10">
    <property type="entry name" value="Single-stranded right-handed beta-helix, Pectin lyase-like"/>
    <property type="match status" value="1"/>
</dbReference>
<reference evidence="2 3" key="1">
    <citation type="submission" date="2021-07" db="EMBL/GenBank/DDBJ databases">
        <title>Paenibacillus radiodurans sp. nov., isolated from the southeastern edge of Tengger Desert.</title>
        <authorList>
            <person name="Zhang G."/>
        </authorList>
    </citation>
    <scope>NUCLEOTIDE SEQUENCE [LARGE SCALE GENOMIC DNA]</scope>
    <source>
        <strain evidence="2 3">DT7-4</strain>
    </source>
</reference>
<name>A0ABS7D1I0_9BACL</name>
<gene>
    <name evidence="2" type="ORF">K0T92_03460</name>
</gene>
<accession>A0ABS7D1I0</accession>
<comment type="caution">
    <text evidence="2">The sequence shown here is derived from an EMBL/GenBank/DDBJ whole genome shotgun (WGS) entry which is preliminary data.</text>
</comment>
<keyword evidence="3" id="KW-1185">Reference proteome</keyword>
<dbReference type="EMBL" id="JAHZIJ010000001">
    <property type="protein sequence ID" value="MBW7473800.1"/>
    <property type="molecule type" value="Genomic_DNA"/>
</dbReference>
<protein>
    <submittedName>
        <fullName evidence="2">Glycoside hydrolase family 55 protein</fullName>
    </submittedName>
</protein>
<dbReference type="InterPro" id="IPR012334">
    <property type="entry name" value="Pectin_lyas_fold"/>
</dbReference>
<dbReference type="Proteomes" id="UP000812277">
    <property type="component" value="Unassembled WGS sequence"/>
</dbReference>
<proteinExistence type="predicted"/>